<protein>
    <submittedName>
        <fullName evidence="1">Uncharacterized protein</fullName>
    </submittedName>
</protein>
<organism evidence="1 2">
    <name type="scientific">Cymbomonas tetramitiformis</name>
    <dbReference type="NCBI Taxonomy" id="36881"/>
    <lineage>
        <taxon>Eukaryota</taxon>
        <taxon>Viridiplantae</taxon>
        <taxon>Chlorophyta</taxon>
        <taxon>Pyramimonadophyceae</taxon>
        <taxon>Pyramimonadales</taxon>
        <taxon>Pyramimonadaceae</taxon>
        <taxon>Cymbomonas</taxon>
    </lineage>
</organism>
<keyword evidence="2" id="KW-1185">Reference proteome</keyword>
<comment type="caution">
    <text evidence="1">The sequence shown here is derived from an EMBL/GenBank/DDBJ whole genome shotgun (WGS) entry which is preliminary data.</text>
</comment>
<sequence length="271" mass="29074">MDDPTLVVNRSVNELVYDTLGYIVEPDSVAYGYLLGTDAVSDLIKGCVPPAVRQKLQAIHSSLTYPAKVDPRPILAKEQRLVRENRAADWTPTATTRDDPILKLFAKIERIESFIKTQRQGVRRTGRAAVLNEGASAGGVNISAYGFAAGDAEDSDGEDTDVEAELQQLRREVTTATEVSMVQASFTRRLSAAGAATAANDAPSYCFSAPTDEFAGGIELVPPPAGRPRTIEMGACSMGALPVDAAEPVVARSSIVGWPKQEFFLKSPKVF</sequence>
<dbReference type="AlphaFoldDB" id="A0AAE0C796"/>
<accession>A0AAE0C796</accession>
<evidence type="ECO:0000313" key="2">
    <source>
        <dbReference type="Proteomes" id="UP001190700"/>
    </source>
</evidence>
<reference evidence="1 2" key="1">
    <citation type="journal article" date="2015" name="Genome Biol. Evol.">
        <title>Comparative Genomics of a Bacterivorous Green Alga Reveals Evolutionary Causalities and Consequences of Phago-Mixotrophic Mode of Nutrition.</title>
        <authorList>
            <person name="Burns J.A."/>
            <person name="Paasch A."/>
            <person name="Narechania A."/>
            <person name="Kim E."/>
        </authorList>
    </citation>
    <scope>NUCLEOTIDE SEQUENCE [LARGE SCALE GENOMIC DNA]</scope>
    <source>
        <strain evidence="1 2">PLY_AMNH</strain>
    </source>
</reference>
<dbReference type="Proteomes" id="UP001190700">
    <property type="component" value="Unassembled WGS sequence"/>
</dbReference>
<dbReference type="EMBL" id="LGRX02027843">
    <property type="protein sequence ID" value="KAK3248715.1"/>
    <property type="molecule type" value="Genomic_DNA"/>
</dbReference>
<evidence type="ECO:0000313" key="1">
    <source>
        <dbReference type="EMBL" id="KAK3248715.1"/>
    </source>
</evidence>
<name>A0AAE0C796_9CHLO</name>
<gene>
    <name evidence="1" type="ORF">CYMTET_41830</name>
</gene>
<proteinExistence type="predicted"/>